<dbReference type="Proteomes" id="UP001299068">
    <property type="component" value="Unassembled WGS sequence"/>
</dbReference>
<keyword evidence="1" id="KW-0812">Transmembrane</keyword>
<organism evidence="2 4">
    <name type="scientific">Clostridium sardiniense</name>
    <name type="common">Clostridium absonum</name>
    <dbReference type="NCBI Taxonomy" id="29369"/>
    <lineage>
        <taxon>Bacteria</taxon>
        <taxon>Bacillati</taxon>
        <taxon>Bacillota</taxon>
        <taxon>Clostridia</taxon>
        <taxon>Eubacteriales</taxon>
        <taxon>Clostridiaceae</taxon>
        <taxon>Clostridium</taxon>
    </lineage>
</organism>
<keyword evidence="1" id="KW-0472">Membrane</keyword>
<evidence type="ECO:0000313" key="3">
    <source>
        <dbReference type="EMBL" id="MBY0756961.1"/>
    </source>
</evidence>
<dbReference type="EMBL" id="JAIKTU010000015">
    <property type="protein sequence ID" value="MBY0756961.1"/>
    <property type="molecule type" value="Genomic_DNA"/>
</dbReference>
<keyword evidence="1" id="KW-1133">Transmembrane helix</keyword>
<dbReference type="RefSeq" id="WP_221862145.1">
    <property type="nucleotide sequence ID" value="NZ_JAIKTU010000015.1"/>
</dbReference>
<evidence type="ECO:0000313" key="2">
    <source>
        <dbReference type="EMBL" id="MBY0756937.1"/>
    </source>
</evidence>
<reference evidence="2 4" key="1">
    <citation type="journal article" date="2021" name="Cell Host Microbe">
        <title>in vivo commensal control of Clostridioides difficile virulence.</title>
        <authorList>
            <person name="Girinathan B.P."/>
            <person name="Dibenedetto N."/>
            <person name="Worley J.N."/>
            <person name="Peltier J."/>
            <person name="Arrieta-Ortiz M.L."/>
            <person name="Rupa Christinal Immanuel S."/>
            <person name="Lavin R."/>
            <person name="Delaney M.L."/>
            <person name="Cummins C."/>
            <person name="Hoffmann M."/>
            <person name="Luo Y."/>
            <person name="Gonzalez-Escalona N."/>
            <person name="Allard M."/>
            <person name="Onderdonk A.B."/>
            <person name="Gerber G.K."/>
            <person name="Sonenshein A.L."/>
            <person name="Baliga N."/>
            <person name="Dupuy B."/>
            <person name="Bry L."/>
        </authorList>
    </citation>
    <scope>NUCLEOTIDE SEQUENCE [LARGE SCALE GENOMIC DNA]</scope>
    <source>
        <strain evidence="2 4">DSM 599</strain>
    </source>
</reference>
<sequence length="78" mass="9441">MKKFLWYNIEKLKTDIDYFSVSYISLIFIQLPLYSSFFRNINLFSDLVLGIISSSFFLYMTFTKKDFTLIDVFKNLFF</sequence>
<feature type="transmembrane region" description="Helical" evidence="1">
    <location>
        <begin position="21"/>
        <end position="37"/>
    </location>
</feature>
<feature type="transmembrane region" description="Helical" evidence="1">
    <location>
        <begin position="43"/>
        <end position="62"/>
    </location>
</feature>
<evidence type="ECO:0000256" key="1">
    <source>
        <dbReference type="SAM" id="Phobius"/>
    </source>
</evidence>
<accession>A0ABS7L2A3</accession>
<name>A0ABS7L2A3_CLOSR</name>
<keyword evidence="4" id="KW-1185">Reference proteome</keyword>
<evidence type="ECO:0000313" key="4">
    <source>
        <dbReference type="Proteomes" id="UP001299068"/>
    </source>
</evidence>
<gene>
    <name evidence="2" type="ORF">K5V21_15945</name>
    <name evidence="3" type="ORF">K5V21_16065</name>
</gene>
<comment type="caution">
    <text evidence="2">The sequence shown here is derived from an EMBL/GenBank/DDBJ whole genome shotgun (WGS) entry which is preliminary data.</text>
</comment>
<protein>
    <submittedName>
        <fullName evidence="2">Uncharacterized protein</fullName>
    </submittedName>
</protein>
<proteinExistence type="predicted"/>
<dbReference type="EMBL" id="JAIKTU010000015">
    <property type="protein sequence ID" value="MBY0756937.1"/>
    <property type="molecule type" value="Genomic_DNA"/>
</dbReference>